<feature type="compositionally biased region" description="Low complexity" evidence="1">
    <location>
        <begin position="200"/>
        <end position="220"/>
    </location>
</feature>
<feature type="domain" description="DUF2382" evidence="3">
    <location>
        <begin position="232"/>
        <end position="339"/>
    </location>
</feature>
<dbReference type="InterPro" id="IPR011033">
    <property type="entry name" value="PRC_barrel-like_sf"/>
</dbReference>
<proteinExistence type="predicted"/>
<gene>
    <name evidence="4" type="ORF">I8D64_06610</name>
</gene>
<feature type="compositionally biased region" description="Basic and acidic residues" evidence="1">
    <location>
        <begin position="233"/>
        <end position="242"/>
    </location>
</feature>
<dbReference type="EMBL" id="JAEDAJ010000003">
    <property type="protein sequence ID" value="MBK0331073.1"/>
    <property type="molecule type" value="Genomic_DNA"/>
</dbReference>
<dbReference type="Pfam" id="PF09557">
    <property type="entry name" value="DUF2382"/>
    <property type="match status" value="1"/>
</dbReference>
<dbReference type="SUPFAM" id="SSF50346">
    <property type="entry name" value="PRC-barrel domain"/>
    <property type="match status" value="1"/>
</dbReference>
<reference evidence="4 5" key="1">
    <citation type="submission" date="2020-12" db="EMBL/GenBank/DDBJ databases">
        <title>Brachybacterium sp. MASK1Z-5, whole genome shotgun sequence.</title>
        <authorList>
            <person name="Tuo L."/>
        </authorList>
    </citation>
    <scope>NUCLEOTIDE SEQUENCE [LARGE SCALE GENOMIC DNA]</scope>
    <source>
        <strain evidence="4 5">MASK1Z-5</strain>
    </source>
</reference>
<evidence type="ECO:0000313" key="4">
    <source>
        <dbReference type="EMBL" id="MBK0331073.1"/>
    </source>
</evidence>
<accession>A0ABS1B8V9</accession>
<feature type="compositionally biased region" description="Low complexity" evidence="1">
    <location>
        <begin position="132"/>
        <end position="149"/>
    </location>
</feature>
<feature type="region of interest" description="Disordered" evidence="1">
    <location>
        <begin position="326"/>
        <end position="356"/>
    </location>
</feature>
<feature type="compositionally biased region" description="Gly residues" evidence="1">
    <location>
        <begin position="163"/>
        <end position="175"/>
    </location>
</feature>
<evidence type="ECO:0000259" key="2">
    <source>
        <dbReference type="Pfam" id="PF05239"/>
    </source>
</evidence>
<keyword evidence="5" id="KW-1185">Reference proteome</keyword>
<feature type="domain" description="PRC-barrel" evidence="2">
    <location>
        <begin position="7"/>
        <end position="73"/>
    </location>
</feature>
<dbReference type="Pfam" id="PF05239">
    <property type="entry name" value="PRC"/>
    <property type="match status" value="1"/>
</dbReference>
<dbReference type="InterPro" id="IPR014747">
    <property type="entry name" value="Bac_photo_RC_H_C"/>
</dbReference>
<feature type="compositionally biased region" description="Basic and acidic residues" evidence="1">
    <location>
        <begin position="332"/>
        <end position="356"/>
    </location>
</feature>
<feature type="region of interest" description="Disordered" evidence="1">
    <location>
        <begin position="275"/>
        <end position="297"/>
    </location>
</feature>
<evidence type="ECO:0000259" key="3">
    <source>
        <dbReference type="Pfam" id="PF09557"/>
    </source>
</evidence>
<dbReference type="PANTHER" id="PTHR38463:SF1">
    <property type="entry name" value="STRESS RESPONSE PROTEIN YSNF"/>
    <property type="match status" value="1"/>
</dbReference>
<evidence type="ECO:0000313" key="5">
    <source>
        <dbReference type="Proteomes" id="UP000612352"/>
    </source>
</evidence>
<organism evidence="4 5">
    <name type="scientific">Brachybacterium halotolerans</name>
    <dbReference type="NCBI Taxonomy" id="2795215"/>
    <lineage>
        <taxon>Bacteria</taxon>
        <taxon>Bacillati</taxon>
        <taxon>Actinomycetota</taxon>
        <taxon>Actinomycetes</taxon>
        <taxon>Micrococcales</taxon>
        <taxon>Dermabacteraceae</taxon>
        <taxon>Brachybacterium</taxon>
    </lineage>
</organism>
<protein>
    <submittedName>
        <fullName evidence="4">PRC and DUF2382 domain-containing protein</fullName>
    </submittedName>
</protein>
<dbReference type="PANTHER" id="PTHR38463">
    <property type="entry name" value="STRESS RESPONSE PROTEIN YSNF"/>
    <property type="match status" value="1"/>
</dbReference>
<dbReference type="InterPro" id="IPR019060">
    <property type="entry name" value="DUF2382"/>
</dbReference>
<sequence length="356" mass="36855">MTFQGSITDLQTAEVLDSTGEKVGKVGQVYLTKDSQDPSWVTVNIGLFGSRETFIPLAEAKYAEGAITVPYEKSFIKDAPNIDEDGEISRQEESELYRYYGVSDPDAASGDGQDREADAQGRGTAQDRTGTAQQDPAVQGQQAPVADGQAGAGAGAGVSAAGAGVGAAGLAGRGTGADAQTGDGALEDEQRRAAQDGVMASGEAGTAAGADAPGAPGAADDQADVDGKQSVTLHEERLNVGTEKVETGRVRLRKYTVSETQQVEVPVEREEVVVERVPAGEETGGEIADGETEAEVPLTEERPVVNKETVATEQVNIGTRTVQDTETVSGEVGREEVDITDADGRPVEGDGEGERA</sequence>
<name>A0ABS1B8V9_9MICO</name>
<dbReference type="NCBIfam" id="TIGR02271">
    <property type="entry name" value="YsnF/AvaK domain"/>
    <property type="match status" value="1"/>
</dbReference>
<dbReference type="Gene3D" id="3.90.50.10">
    <property type="entry name" value="Photosynthetic Reaction Center, subunit H, domain 2"/>
    <property type="match status" value="1"/>
</dbReference>
<feature type="region of interest" description="Disordered" evidence="1">
    <location>
        <begin position="102"/>
        <end position="242"/>
    </location>
</feature>
<dbReference type="RefSeq" id="WP_200501743.1">
    <property type="nucleotide sequence ID" value="NZ_JAEDAJ010000003.1"/>
</dbReference>
<dbReference type="Proteomes" id="UP000612352">
    <property type="component" value="Unassembled WGS sequence"/>
</dbReference>
<dbReference type="InterPro" id="IPR027275">
    <property type="entry name" value="PRC-brl_dom"/>
</dbReference>
<comment type="caution">
    <text evidence="4">The sequence shown here is derived from an EMBL/GenBank/DDBJ whole genome shotgun (WGS) entry which is preliminary data.</text>
</comment>
<dbReference type="InterPro" id="IPR052967">
    <property type="entry name" value="Stress_Response_Assoc"/>
</dbReference>
<evidence type="ECO:0000256" key="1">
    <source>
        <dbReference type="SAM" id="MobiDB-lite"/>
    </source>
</evidence>